<dbReference type="SMART" id="SM00304">
    <property type="entry name" value="HAMP"/>
    <property type="match status" value="1"/>
</dbReference>
<keyword evidence="9" id="KW-0418">Kinase</keyword>
<dbReference type="PROSITE" id="PS50109">
    <property type="entry name" value="HIS_KIN"/>
    <property type="match status" value="1"/>
</dbReference>
<evidence type="ECO:0000313" key="18">
    <source>
        <dbReference type="Proteomes" id="UP000622687"/>
    </source>
</evidence>
<dbReference type="Gene3D" id="6.10.340.10">
    <property type="match status" value="1"/>
</dbReference>
<comment type="subcellular location">
    <subcellularLocation>
        <location evidence="2">Cell membrane</location>
    </subcellularLocation>
    <subcellularLocation>
        <location evidence="3">Membrane raft</location>
        <topology evidence="3">Multi-pass membrane protein</topology>
    </subcellularLocation>
</comment>
<evidence type="ECO:0000256" key="8">
    <source>
        <dbReference type="ARBA" id="ARBA00022741"/>
    </source>
</evidence>
<dbReference type="SMART" id="SM00388">
    <property type="entry name" value="HisKA"/>
    <property type="match status" value="1"/>
</dbReference>
<dbReference type="InterPro" id="IPR036890">
    <property type="entry name" value="HATPase_C_sf"/>
</dbReference>
<evidence type="ECO:0000256" key="2">
    <source>
        <dbReference type="ARBA" id="ARBA00004236"/>
    </source>
</evidence>
<dbReference type="Pfam" id="PF00672">
    <property type="entry name" value="HAMP"/>
    <property type="match status" value="1"/>
</dbReference>
<evidence type="ECO:0000256" key="10">
    <source>
        <dbReference type="ARBA" id="ARBA00022840"/>
    </source>
</evidence>
<evidence type="ECO:0000259" key="16">
    <source>
        <dbReference type="PROSITE" id="PS50885"/>
    </source>
</evidence>
<dbReference type="SUPFAM" id="SSF47384">
    <property type="entry name" value="Homodimeric domain of signal transducing histidine kinase"/>
    <property type="match status" value="1"/>
</dbReference>
<evidence type="ECO:0000256" key="3">
    <source>
        <dbReference type="ARBA" id="ARBA00004314"/>
    </source>
</evidence>
<dbReference type="CDD" id="cd06225">
    <property type="entry name" value="HAMP"/>
    <property type="match status" value="1"/>
</dbReference>
<evidence type="ECO:0000256" key="7">
    <source>
        <dbReference type="ARBA" id="ARBA00022679"/>
    </source>
</evidence>
<accession>A0A934HX99</accession>
<dbReference type="GO" id="GO:0000155">
    <property type="term" value="F:phosphorelay sensor kinase activity"/>
    <property type="evidence" value="ECO:0007669"/>
    <property type="project" value="InterPro"/>
</dbReference>
<dbReference type="InterPro" id="IPR004358">
    <property type="entry name" value="Sig_transdc_His_kin-like_C"/>
</dbReference>
<dbReference type="FunFam" id="1.10.287.130:FF:000001">
    <property type="entry name" value="Two-component sensor histidine kinase"/>
    <property type="match status" value="1"/>
</dbReference>
<dbReference type="RefSeq" id="WP_211143138.1">
    <property type="nucleotide sequence ID" value="NZ_JAEEGB010000015.1"/>
</dbReference>
<dbReference type="InterPro" id="IPR000014">
    <property type="entry name" value="PAS"/>
</dbReference>
<evidence type="ECO:0000256" key="9">
    <source>
        <dbReference type="ARBA" id="ARBA00022777"/>
    </source>
</evidence>
<dbReference type="GO" id="GO:0045121">
    <property type="term" value="C:membrane raft"/>
    <property type="evidence" value="ECO:0007669"/>
    <property type="project" value="UniProtKB-SubCell"/>
</dbReference>
<dbReference type="InterPro" id="IPR005467">
    <property type="entry name" value="His_kinase_dom"/>
</dbReference>
<dbReference type="PANTHER" id="PTHR43047:SF72">
    <property type="entry name" value="OSMOSENSING HISTIDINE PROTEIN KINASE SLN1"/>
    <property type="match status" value="1"/>
</dbReference>
<evidence type="ECO:0000259" key="14">
    <source>
        <dbReference type="PROSITE" id="PS50109"/>
    </source>
</evidence>
<keyword evidence="5" id="KW-1003">Cell membrane</keyword>
<dbReference type="InterPro" id="IPR036097">
    <property type="entry name" value="HisK_dim/P_sf"/>
</dbReference>
<dbReference type="InterPro" id="IPR024478">
    <property type="entry name" value="HlyB_4HB_MCP"/>
</dbReference>
<sequence>MIRTLKGKISAVYICLVLMIAVVGFTSVISFHILSKSIDGLMVNNYKSINTVNNMIEAIDGQNIAILSYLNNNEQIGTNLFYKNSDEFYKWYNIEANNITEIGERDYVTKINDEYIKYMTLFSDIQEIKNNQGKDKALDFYNKKVSAQYTDLKNELKGLSSLNEKAMFNGKNNVTNDTIATMYIILGLSTVAVVGGFFISTFFINRFLKPVYILTECVKSVKEGYLHQEIPVVSTDEVGLLAHEFNKMTKRLQQFEYSSKGKLLEEKNKSLAIVKSISDPLIVLDTDCKVILLNDACEDIFGIKEIDALNKHFLESINNRELYEYISSVYGEEHEKRAEKIMNLKIREKDYYFNIIATAIEDRNLNIYGIVVLFQNVTKLKQIEKIKSDFMATISHELKTPLTSIMMGLSLVADKKIGSLSEKQESIIKTIREDGERLSSLVNELLQLSKIESDKALFNIKSCSIIGIIENCIKRFNDQAVDKEVNLYYEASEKLPKILVDPDKISWVLNNLVSNALKYVNAGDEILVKAFAEGNKIFVSVIDTGVGIPAEYQKRIFNKFVQVKGSDLEMRGSGLGLAIAKEIVETHGGQIWCESKLDVGSTFTFAIPVAN</sequence>
<keyword evidence="13" id="KW-1133">Transmembrane helix</keyword>
<evidence type="ECO:0000256" key="1">
    <source>
        <dbReference type="ARBA" id="ARBA00000085"/>
    </source>
</evidence>
<keyword evidence="8" id="KW-0547">Nucleotide-binding</keyword>
<evidence type="ECO:0000256" key="13">
    <source>
        <dbReference type="SAM" id="Phobius"/>
    </source>
</evidence>
<dbReference type="Pfam" id="PF00989">
    <property type="entry name" value="PAS"/>
    <property type="match status" value="1"/>
</dbReference>
<dbReference type="PANTHER" id="PTHR43047">
    <property type="entry name" value="TWO-COMPONENT HISTIDINE PROTEIN KINASE"/>
    <property type="match status" value="1"/>
</dbReference>
<organism evidence="17 18">
    <name type="scientific">Clostridium aciditolerans</name>
    <dbReference type="NCBI Taxonomy" id="339861"/>
    <lineage>
        <taxon>Bacteria</taxon>
        <taxon>Bacillati</taxon>
        <taxon>Bacillota</taxon>
        <taxon>Clostridia</taxon>
        <taxon>Eubacteriales</taxon>
        <taxon>Clostridiaceae</taxon>
        <taxon>Clostridium</taxon>
    </lineage>
</organism>
<dbReference type="Pfam" id="PF00512">
    <property type="entry name" value="HisKA"/>
    <property type="match status" value="1"/>
</dbReference>
<dbReference type="SMART" id="SM00387">
    <property type="entry name" value="HATPase_c"/>
    <property type="match status" value="1"/>
</dbReference>
<dbReference type="GO" id="GO:0009927">
    <property type="term" value="F:histidine phosphotransfer kinase activity"/>
    <property type="evidence" value="ECO:0007669"/>
    <property type="project" value="TreeGrafter"/>
</dbReference>
<dbReference type="EMBL" id="JAEEGB010000015">
    <property type="protein sequence ID" value="MBI6873709.1"/>
    <property type="molecule type" value="Genomic_DNA"/>
</dbReference>
<dbReference type="GO" id="GO:0006355">
    <property type="term" value="P:regulation of DNA-templated transcription"/>
    <property type="evidence" value="ECO:0007669"/>
    <property type="project" value="InterPro"/>
</dbReference>
<dbReference type="PROSITE" id="PS50112">
    <property type="entry name" value="PAS"/>
    <property type="match status" value="1"/>
</dbReference>
<dbReference type="EC" id="2.7.13.3" evidence="4"/>
<dbReference type="Proteomes" id="UP000622687">
    <property type="component" value="Unassembled WGS sequence"/>
</dbReference>
<dbReference type="Pfam" id="PF02518">
    <property type="entry name" value="HATPase_c"/>
    <property type="match status" value="1"/>
</dbReference>
<dbReference type="Gene3D" id="3.30.450.20">
    <property type="entry name" value="PAS domain"/>
    <property type="match status" value="1"/>
</dbReference>
<dbReference type="InterPro" id="IPR013767">
    <property type="entry name" value="PAS_fold"/>
</dbReference>
<dbReference type="Pfam" id="PF12729">
    <property type="entry name" value="4HB_MCP_1"/>
    <property type="match status" value="1"/>
</dbReference>
<dbReference type="GO" id="GO:0005886">
    <property type="term" value="C:plasma membrane"/>
    <property type="evidence" value="ECO:0007669"/>
    <property type="project" value="UniProtKB-SubCell"/>
</dbReference>
<dbReference type="SUPFAM" id="SSF158472">
    <property type="entry name" value="HAMP domain-like"/>
    <property type="match status" value="1"/>
</dbReference>
<dbReference type="SMART" id="SM00091">
    <property type="entry name" value="PAS"/>
    <property type="match status" value="1"/>
</dbReference>
<dbReference type="AlphaFoldDB" id="A0A934HX99"/>
<keyword evidence="7" id="KW-0808">Transferase</keyword>
<evidence type="ECO:0000256" key="6">
    <source>
        <dbReference type="ARBA" id="ARBA00022553"/>
    </source>
</evidence>
<feature type="transmembrane region" description="Helical" evidence="13">
    <location>
        <begin position="182"/>
        <end position="204"/>
    </location>
</feature>
<keyword evidence="13" id="KW-0812">Transmembrane</keyword>
<feature type="transmembrane region" description="Helical" evidence="13">
    <location>
        <begin position="12"/>
        <end position="34"/>
    </location>
</feature>
<dbReference type="Gene3D" id="3.30.565.10">
    <property type="entry name" value="Histidine kinase-like ATPase, C-terminal domain"/>
    <property type="match status" value="1"/>
</dbReference>
<keyword evidence="11" id="KW-0902">Two-component regulatory system</keyword>
<comment type="catalytic activity">
    <reaction evidence="1">
        <text>ATP + protein L-histidine = ADP + protein N-phospho-L-histidine.</text>
        <dbReference type="EC" id="2.7.13.3"/>
    </reaction>
</comment>
<evidence type="ECO:0000256" key="4">
    <source>
        <dbReference type="ARBA" id="ARBA00012438"/>
    </source>
</evidence>
<keyword evidence="18" id="KW-1185">Reference proteome</keyword>
<dbReference type="Gene3D" id="1.10.287.130">
    <property type="match status" value="1"/>
</dbReference>
<keyword evidence="10" id="KW-0067">ATP-binding</keyword>
<dbReference type="PRINTS" id="PR00344">
    <property type="entry name" value="BCTRLSENSOR"/>
</dbReference>
<dbReference type="InterPro" id="IPR003594">
    <property type="entry name" value="HATPase_dom"/>
</dbReference>
<dbReference type="InterPro" id="IPR003660">
    <property type="entry name" value="HAMP_dom"/>
</dbReference>
<evidence type="ECO:0000256" key="11">
    <source>
        <dbReference type="ARBA" id="ARBA00023012"/>
    </source>
</evidence>
<gene>
    <name evidence="17" type="ORF">I6U51_13465</name>
</gene>
<evidence type="ECO:0000313" key="17">
    <source>
        <dbReference type="EMBL" id="MBI6873709.1"/>
    </source>
</evidence>
<dbReference type="InterPro" id="IPR003661">
    <property type="entry name" value="HisK_dim/P_dom"/>
</dbReference>
<evidence type="ECO:0000256" key="5">
    <source>
        <dbReference type="ARBA" id="ARBA00022475"/>
    </source>
</evidence>
<dbReference type="PROSITE" id="PS50885">
    <property type="entry name" value="HAMP"/>
    <property type="match status" value="1"/>
</dbReference>
<feature type="domain" description="Histidine kinase" evidence="14">
    <location>
        <begin position="393"/>
        <end position="611"/>
    </location>
</feature>
<dbReference type="CDD" id="cd00130">
    <property type="entry name" value="PAS"/>
    <property type="match status" value="1"/>
</dbReference>
<protein>
    <recommendedName>
        <fullName evidence="4">histidine kinase</fullName>
        <ecNumber evidence="4">2.7.13.3</ecNumber>
    </recommendedName>
</protein>
<dbReference type="SUPFAM" id="SSF55874">
    <property type="entry name" value="ATPase domain of HSP90 chaperone/DNA topoisomerase II/histidine kinase"/>
    <property type="match status" value="1"/>
</dbReference>
<dbReference type="SUPFAM" id="SSF55785">
    <property type="entry name" value="PYP-like sensor domain (PAS domain)"/>
    <property type="match status" value="1"/>
</dbReference>
<keyword evidence="6" id="KW-0597">Phosphoprotein</keyword>
<evidence type="ECO:0000256" key="12">
    <source>
        <dbReference type="ARBA" id="ARBA00023136"/>
    </source>
</evidence>
<reference evidence="17" key="1">
    <citation type="submission" date="2020-12" db="EMBL/GenBank/DDBJ databases">
        <title>Clostridium thailandense sp. nov., a novel acetogenic bacterium isolated from peat land soil in Thailand.</title>
        <authorList>
            <person name="Chaikitkaew S."/>
            <person name="Birkeland N.K."/>
        </authorList>
    </citation>
    <scope>NUCLEOTIDE SEQUENCE</scope>
    <source>
        <strain evidence="17">DSM 17425</strain>
    </source>
</reference>
<comment type="caution">
    <text evidence="17">The sequence shown here is derived from an EMBL/GenBank/DDBJ whole genome shotgun (WGS) entry which is preliminary data.</text>
</comment>
<dbReference type="InterPro" id="IPR035965">
    <property type="entry name" value="PAS-like_dom_sf"/>
</dbReference>
<name>A0A934HX99_9CLOT</name>
<dbReference type="GO" id="GO:0005524">
    <property type="term" value="F:ATP binding"/>
    <property type="evidence" value="ECO:0007669"/>
    <property type="project" value="UniProtKB-KW"/>
</dbReference>
<keyword evidence="12 13" id="KW-0472">Membrane</keyword>
<evidence type="ECO:0000259" key="15">
    <source>
        <dbReference type="PROSITE" id="PS50112"/>
    </source>
</evidence>
<dbReference type="FunFam" id="3.30.565.10:FF:000023">
    <property type="entry name" value="PAS domain-containing sensor histidine kinase"/>
    <property type="match status" value="1"/>
</dbReference>
<dbReference type="NCBIfam" id="TIGR00229">
    <property type="entry name" value="sensory_box"/>
    <property type="match status" value="1"/>
</dbReference>
<proteinExistence type="predicted"/>
<feature type="domain" description="PAS" evidence="15">
    <location>
        <begin position="266"/>
        <end position="349"/>
    </location>
</feature>
<feature type="domain" description="HAMP" evidence="16">
    <location>
        <begin position="205"/>
        <end position="257"/>
    </location>
</feature>
<dbReference type="CDD" id="cd00082">
    <property type="entry name" value="HisKA"/>
    <property type="match status" value="1"/>
</dbReference>